<proteinExistence type="inferred from homology"/>
<evidence type="ECO:0000256" key="18">
    <source>
        <dbReference type="PIRNR" id="PIRNR005149"/>
    </source>
</evidence>
<keyword evidence="15 18" id="KW-0443">Lipid metabolism</keyword>
<dbReference type="PROSITE" id="PS50255">
    <property type="entry name" value="CYTOCHROME_B5_2"/>
    <property type="match status" value="1"/>
</dbReference>
<feature type="transmembrane region" description="Helical" evidence="19">
    <location>
        <begin position="245"/>
        <end position="261"/>
    </location>
</feature>
<dbReference type="PIRSF" id="PIRSF005149">
    <property type="entry name" value="IPC-B_HD"/>
    <property type="match status" value="1"/>
</dbReference>
<dbReference type="PROSITE" id="PS00191">
    <property type="entry name" value="CYTOCHROME_B5_1"/>
    <property type="match status" value="1"/>
</dbReference>
<comment type="cofactor">
    <cofactor evidence="18">
        <name>Zn(2+)</name>
        <dbReference type="ChEBI" id="CHEBI:29105"/>
    </cofactor>
    <text evidence="18">Binds 2 Zn(2+) ions per subunit that likely form a catalytic dimetal center.</text>
</comment>
<organism evidence="21 22">
    <name type="scientific">Phycomyces blakesleeanus</name>
    <dbReference type="NCBI Taxonomy" id="4837"/>
    <lineage>
        <taxon>Eukaryota</taxon>
        <taxon>Fungi</taxon>
        <taxon>Fungi incertae sedis</taxon>
        <taxon>Mucoromycota</taxon>
        <taxon>Mucoromycotina</taxon>
        <taxon>Mucoromycetes</taxon>
        <taxon>Mucorales</taxon>
        <taxon>Phycomycetaceae</taxon>
        <taxon>Phycomyces</taxon>
    </lineage>
</organism>
<feature type="transmembrane region" description="Helical" evidence="19">
    <location>
        <begin position="213"/>
        <end position="233"/>
    </location>
</feature>
<dbReference type="InterPro" id="IPR018506">
    <property type="entry name" value="Cyt_B5_heme-BS"/>
</dbReference>
<comment type="subcellular location">
    <subcellularLocation>
        <location evidence="1">Endoplasmic reticulum membrane</location>
        <topology evidence="1">Multi-pass membrane protein</topology>
    </subcellularLocation>
</comment>
<feature type="transmembrane region" description="Helical" evidence="19">
    <location>
        <begin position="268"/>
        <end position="288"/>
    </location>
</feature>
<comment type="similarity">
    <text evidence="4 18">Belongs to the sterol desaturase family. SCS7 subfamily.</text>
</comment>
<dbReference type="Proteomes" id="UP001448207">
    <property type="component" value="Unassembled WGS sequence"/>
</dbReference>
<dbReference type="InterPro" id="IPR036400">
    <property type="entry name" value="Cyt_B5-like_heme/steroid_sf"/>
</dbReference>
<dbReference type="InterPro" id="IPR014430">
    <property type="entry name" value="Scs7"/>
</dbReference>
<dbReference type="InterPro" id="IPR001199">
    <property type="entry name" value="Cyt_B5-like_heme/steroid-bd"/>
</dbReference>
<keyword evidence="14 18" id="KW-0408">Iron</keyword>
<evidence type="ECO:0000256" key="4">
    <source>
        <dbReference type="ARBA" id="ARBA00005747"/>
    </source>
</evidence>
<keyword evidence="10 18" id="KW-0276">Fatty acid metabolism</keyword>
<sequence>MTSKLYTLAEIKKHTKAKDCWVIYNNKVYDVSPFIMDHPGGDDLILKYGGKDVTAIMKDKDEHEHSESAYEIFEEYLIGQVSEEPVRHFDGERARLHRKRIELLKQEEEFETFGKDDFEPAVTNITTDIKANQFLDLRKALIPQMLKANFTKEFYLEQVHKPRYLPHPAIFFGHPLLEPFTKTAWYMVPMIWFPYVGYQLSRSLIYLRPAQTFSFFALGVFLWTILEYILHRFLFHLDDLLPEHQIAYLLHFALHGFHHYLPMDRLRLVVPPALFIVLATPFVSLGYALFPIGIAHAIIAGAFFGYVLYDITHYYLHHAKIATAYLREMKKYHLAHHYKDFEAGYGITSKFWDYCFNTVLSYS</sequence>
<evidence type="ECO:0000256" key="14">
    <source>
        <dbReference type="ARBA" id="ARBA00023004"/>
    </source>
</evidence>
<keyword evidence="7 19" id="KW-0812">Transmembrane</keyword>
<evidence type="ECO:0000256" key="6">
    <source>
        <dbReference type="ARBA" id="ARBA00022617"/>
    </source>
</evidence>
<dbReference type="PRINTS" id="PR00363">
    <property type="entry name" value="CYTOCHROMEB5"/>
</dbReference>
<reference evidence="21 22" key="1">
    <citation type="submission" date="2024-04" db="EMBL/GenBank/DDBJ databases">
        <title>Symmetric and asymmetric DNA N6-adenine methylation regulates different biological responses in Mucorales.</title>
        <authorList>
            <consortium name="Lawrence Berkeley National Laboratory"/>
            <person name="Lax C."/>
            <person name="Mondo S.J."/>
            <person name="Osorio-Concepcion M."/>
            <person name="Muszewska A."/>
            <person name="Corrochano-Luque M."/>
            <person name="Gutierrez G."/>
            <person name="Riley R."/>
            <person name="Lipzen A."/>
            <person name="Guo J."/>
            <person name="Hundley H."/>
            <person name="Amirebrahimi M."/>
            <person name="Ng V."/>
            <person name="Lorenzo-Gutierrez D."/>
            <person name="Binder U."/>
            <person name="Yang J."/>
            <person name="Song Y."/>
            <person name="Canovas D."/>
            <person name="Navarro E."/>
            <person name="Freitag M."/>
            <person name="Gabaldon T."/>
            <person name="Grigoriev I.V."/>
            <person name="Corrochano L.M."/>
            <person name="Nicolas F.E."/>
            <person name="Garre V."/>
        </authorList>
    </citation>
    <scope>NUCLEOTIDE SEQUENCE [LARGE SCALE GENOMIC DNA]</scope>
    <source>
        <strain evidence="21 22">L51</strain>
    </source>
</reference>
<feature type="domain" description="Cytochrome b5 heme-binding" evidence="20">
    <location>
        <begin position="3"/>
        <end position="82"/>
    </location>
</feature>
<dbReference type="Pfam" id="PF04116">
    <property type="entry name" value="FA_hydroxylase"/>
    <property type="match status" value="1"/>
</dbReference>
<gene>
    <name evidence="21" type="ORF">J3Q64DRAFT_1813360</name>
</gene>
<dbReference type="PANTHER" id="PTHR12863">
    <property type="entry name" value="FATTY ACID HYDROXYLASE"/>
    <property type="match status" value="1"/>
</dbReference>
<evidence type="ECO:0000256" key="12">
    <source>
        <dbReference type="ARBA" id="ARBA00022989"/>
    </source>
</evidence>
<evidence type="ECO:0000256" key="9">
    <source>
        <dbReference type="ARBA" id="ARBA00022824"/>
    </source>
</evidence>
<feature type="transmembrane region" description="Helical" evidence="19">
    <location>
        <begin position="184"/>
        <end position="201"/>
    </location>
</feature>
<dbReference type="EC" id="1.-.-.-" evidence="18"/>
<evidence type="ECO:0000256" key="17">
    <source>
        <dbReference type="ARBA" id="ARBA00023160"/>
    </source>
</evidence>
<keyword evidence="22" id="KW-1185">Reference proteome</keyword>
<comment type="caution">
    <text evidence="21">The sequence shown here is derived from an EMBL/GenBank/DDBJ whole genome shotgun (WGS) entry which is preliminary data.</text>
</comment>
<dbReference type="EMBL" id="JBCLYO010000003">
    <property type="protein sequence ID" value="KAL0091988.1"/>
    <property type="molecule type" value="Genomic_DNA"/>
</dbReference>
<evidence type="ECO:0000256" key="1">
    <source>
        <dbReference type="ARBA" id="ARBA00004477"/>
    </source>
</evidence>
<evidence type="ECO:0000256" key="5">
    <source>
        <dbReference type="ARBA" id="ARBA00022516"/>
    </source>
</evidence>
<keyword evidence="6" id="KW-0349">Heme</keyword>
<evidence type="ECO:0000313" key="22">
    <source>
        <dbReference type="Proteomes" id="UP001448207"/>
    </source>
</evidence>
<evidence type="ECO:0000313" key="21">
    <source>
        <dbReference type="EMBL" id="KAL0091988.1"/>
    </source>
</evidence>
<keyword evidence="12 19" id="KW-1133">Transmembrane helix</keyword>
<evidence type="ECO:0000259" key="20">
    <source>
        <dbReference type="PROSITE" id="PS50255"/>
    </source>
</evidence>
<evidence type="ECO:0000256" key="15">
    <source>
        <dbReference type="ARBA" id="ARBA00023098"/>
    </source>
</evidence>
<keyword evidence="13 18" id="KW-0560">Oxidoreductase</keyword>
<keyword evidence="8 18" id="KW-0479">Metal-binding</keyword>
<comment type="pathway">
    <text evidence="2">Sphingolipid metabolism.</text>
</comment>
<evidence type="ECO:0000256" key="7">
    <source>
        <dbReference type="ARBA" id="ARBA00022692"/>
    </source>
</evidence>
<keyword evidence="9 18" id="KW-0256">Endoplasmic reticulum</keyword>
<protein>
    <recommendedName>
        <fullName evidence="18">Ceramide very long chain fatty acid hydroxylase</fullName>
        <ecNumber evidence="18">1.-.-.-</ecNumber>
    </recommendedName>
</protein>
<keyword evidence="17 18" id="KW-0275">Fatty acid biosynthesis</keyword>
<evidence type="ECO:0000256" key="13">
    <source>
        <dbReference type="ARBA" id="ARBA00023002"/>
    </source>
</evidence>
<keyword evidence="16 18" id="KW-0472">Membrane</keyword>
<dbReference type="InterPro" id="IPR006694">
    <property type="entry name" value="Fatty_acid_hydroxylase"/>
</dbReference>
<name>A0ABR3B7G9_PHYBL</name>
<dbReference type="Pfam" id="PF00173">
    <property type="entry name" value="Cyt-b5"/>
    <property type="match status" value="1"/>
</dbReference>
<evidence type="ECO:0000256" key="8">
    <source>
        <dbReference type="ARBA" id="ARBA00022723"/>
    </source>
</evidence>
<dbReference type="SMART" id="SM01117">
    <property type="entry name" value="Cyt-b5"/>
    <property type="match status" value="1"/>
</dbReference>
<evidence type="ECO:0000256" key="10">
    <source>
        <dbReference type="ARBA" id="ARBA00022832"/>
    </source>
</evidence>
<evidence type="ECO:0000256" key="16">
    <source>
        <dbReference type="ARBA" id="ARBA00023136"/>
    </source>
</evidence>
<dbReference type="Gene3D" id="3.10.120.10">
    <property type="entry name" value="Cytochrome b5-like heme/steroid binding domain"/>
    <property type="match status" value="1"/>
</dbReference>
<dbReference type="SUPFAM" id="SSF55856">
    <property type="entry name" value="Cytochrome b5-like heme/steroid binding domain"/>
    <property type="match status" value="1"/>
</dbReference>
<comment type="pathway">
    <text evidence="3">Lipid metabolism.</text>
</comment>
<comment type="function">
    <text evidence="18">Ceramide hydroxylase involved in the hydroxylation of sphingolipid-associated very long chain fatty acids. Postulated to hydroxylate the very long chain fatty acid of dihydroceramides and phytoceramides at C-2.</text>
</comment>
<feature type="transmembrane region" description="Helical" evidence="19">
    <location>
        <begin position="294"/>
        <end position="316"/>
    </location>
</feature>
<evidence type="ECO:0000256" key="3">
    <source>
        <dbReference type="ARBA" id="ARBA00005189"/>
    </source>
</evidence>
<keyword evidence="5 18" id="KW-0444">Lipid biosynthesis</keyword>
<evidence type="ECO:0000256" key="2">
    <source>
        <dbReference type="ARBA" id="ARBA00004991"/>
    </source>
</evidence>
<evidence type="ECO:0000256" key="19">
    <source>
        <dbReference type="SAM" id="Phobius"/>
    </source>
</evidence>
<keyword evidence="11" id="KW-0862">Zinc</keyword>
<evidence type="ECO:0000256" key="11">
    <source>
        <dbReference type="ARBA" id="ARBA00022833"/>
    </source>
</evidence>
<dbReference type="PANTHER" id="PTHR12863:SF1">
    <property type="entry name" value="FATTY ACID 2-HYDROXYLASE"/>
    <property type="match status" value="1"/>
</dbReference>
<accession>A0ABR3B7G9</accession>